<dbReference type="Pfam" id="PF10282">
    <property type="entry name" value="Lactonase"/>
    <property type="match status" value="1"/>
</dbReference>
<protein>
    <submittedName>
        <fullName evidence="3">6-phosphogluconolactonase</fullName>
        <ecNumber evidence="3">3.1.1.31</ecNumber>
    </submittedName>
</protein>
<dbReference type="STRING" id="1481914.JCM19241_59"/>
<keyword evidence="2" id="KW-0119">Carbohydrate metabolism</keyword>
<dbReference type="InterPro" id="IPR019405">
    <property type="entry name" value="Lactonase_7-beta_prop"/>
</dbReference>
<reference evidence="3 4" key="1">
    <citation type="submission" date="2015-01" db="EMBL/GenBank/DDBJ databases">
        <title>Vibrio sp. C94 JCM 19241 whole genome shotgun sequence.</title>
        <authorList>
            <person name="Sawabe T."/>
            <person name="Meirelles P."/>
            <person name="Feng G."/>
            <person name="Sayaka M."/>
            <person name="Hattori M."/>
            <person name="Ohkuma M."/>
        </authorList>
    </citation>
    <scope>NUCLEOTIDE SEQUENCE [LARGE SCALE GENOMIC DNA]</scope>
    <source>
        <strain evidence="4">JCM 19241</strain>
    </source>
</reference>
<organism evidence="3 4">
    <name type="scientific">Vibrio ishigakensis</name>
    <dbReference type="NCBI Taxonomy" id="1481914"/>
    <lineage>
        <taxon>Bacteria</taxon>
        <taxon>Pseudomonadati</taxon>
        <taxon>Pseudomonadota</taxon>
        <taxon>Gammaproteobacteria</taxon>
        <taxon>Vibrionales</taxon>
        <taxon>Vibrionaceae</taxon>
        <taxon>Vibrio</taxon>
    </lineage>
</organism>
<proteinExistence type="inferred from homology"/>
<accession>A0A0B8QGI2</accession>
<dbReference type="PANTHER" id="PTHR30344:SF1">
    <property type="entry name" value="6-PHOSPHOGLUCONOLACTONASE"/>
    <property type="match status" value="1"/>
</dbReference>
<dbReference type="GO" id="GO:0006006">
    <property type="term" value="P:glucose metabolic process"/>
    <property type="evidence" value="ECO:0007669"/>
    <property type="project" value="UniProtKB-KW"/>
</dbReference>
<reference evidence="3 4" key="2">
    <citation type="submission" date="2015-01" db="EMBL/GenBank/DDBJ databases">
        <authorList>
            <consortium name="NBRP consortium"/>
            <person name="Sawabe T."/>
            <person name="Meirelles P."/>
            <person name="Feng G."/>
            <person name="Sayaka M."/>
            <person name="Hattori M."/>
            <person name="Ohkuma M."/>
        </authorList>
    </citation>
    <scope>NUCLEOTIDE SEQUENCE [LARGE SCALE GENOMIC DNA]</scope>
    <source>
        <strain evidence="4">JCM 19241</strain>
    </source>
</reference>
<dbReference type="PANTHER" id="PTHR30344">
    <property type="entry name" value="6-PHOSPHOGLUCONOLACTONASE-RELATED"/>
    <property type="match status" value="1"/>
</dbReference>
<evidence type="ECO:0000256" key="2">
    <source>
        <dbReference type="ARBA" id="ARBA00022526"/>
    </source>
</evidence>
<dbReference type="InterPro" id="IPR011048">
    <property type="entry name" value="Haem_d1_sf"/>
</dbReference>
<dbReference type="EC" id="3.1.1.31" evidence="3"/>
<dbReference type="Gene3D" id="2.130.10.10">
    <property type="entry name" value="YVTN repeat-like/Quinoprotein amine dehydrogenase"/>
    <property type="match status" value="1"/>
</dbReference>
<keyword evidence="2" id="KW-0313">Glucose metabolism</keyword>
<dbReference type="SUPFAM" id="SSF51004">
    <property type="entry name" value="C-terminal (heme d1) domain of cytochrome cd1-nitrite reductase"/>
    <property type="match status" value="1"/>
</dbReference>
<dbReference type="EMBL" id="BBSC01000017">
    <property type="protein sequence ID" value="GAM78745.1"/>
    <property type="molecule type" value="Genomic_DNA"/>
</dbReference>
<keyword evidence="3" id="KW-0378">Hydrolase</keyword>
<evidence type="ECO:0000313" key="4">
    <source>
        <dbReference type="Proteomes" id="UP000031666"/>
    </source>
</evidence>
<name>A0A0B8QGI2_9VIBR</name>
<comment type="similarity">
    <text evidence="1">Belongs to the cycloisomerase 2 family.</text>
</comment>
<dbReference type="InterPro" id="IPR050282">
    <property type="entry name" value="Cycloisomerase_2"/>
</dbReference>
<dbReference type="Proteomes" id="UP000031666">
    <property type="component" value="Unassembled WGS sequence"/>
</dbReference>
<dbReference type="GO" id="GO:0017057">
    <property type="term" value="F:6-phosphogluconolactonase activity"/>
    <property type="evidence" value="ECO:0007669"/>
    <property type="project" value="UniProtKB-EC"/>
</dbReference>
<gene>
    <name evidence="3" type="ORF">JCM19241_59</name>
</gene>
<sequence>MRTLYIGCYTNGSSQGLQKISFNASTGSFDRSEVIQEISNPSFVINDQQAIYTASEVSQSENPELFCISNSKVSSLPILGDHPCHLAKYEQMGLLASSQYSSGSIDIFKLDETGIPLEKLTTIQLEGSSINKGRQESAHAHQAVFLNYRPLLASVDLGSDKVRFFSTKTFELEETLTLHAGSGPRHMVFNQNESLAYILCELTEELVVAKREHLNWKIIQQIELLPNAETGEAAAAIKISKDGRFIYTSSRAQSKLSLFEVEPTTGLVAFKNAFDSQGDFPRDFELVANGEWLITANQRSNNLASFKVDKETGELKFSGHTIDIGAPVCISEVL</sequence>
<dbReference type="InterPro" id="IPR015943">
    <property type="entry name" value="WD40/YVTN_repeat-like_dom_sf"/>
</dbReference>
<dbReference type="AlphaFoldDB" id="A0A0B8QGI2"/>
<evidence type="ECO:0000256" key="1">
    <source>
        <dbReference type="ARBA" id="ARBA00005564"/>
    </source>
</evidence>
<comment type="caution">
    <text evidence="3">The sequence shown here is derived from an EMBL/GenBank/DDBJ whole genome shotgun (WGS) entry which is preliminary data.</text>
</comment>
<evidence type="ECO:0000313" key="3">
    <source>
        <dbReference type="EMBL" id="GAM78745.1"/>
    </source>
</evidence>